<feature type="region of interest" description="Disordered" evidence="1">
    <location>
        <begin position="255"/>
        <end position="274"/>
    </location>
</feature>
<evidence type="ECO:0000256" key="1">
    <source>
        <dbReference type="SAM" id="MobiDB-lite"/>
    </source>
</evidence>
<feature type="compositionally biased region" description="Acidic residues" evidence="1">
    <location>
        <begin position="219"/>
        <end position="238"/>
    </location>
</feature>
<dbReference type="EMBL" id="JAEVFJ010000045">
    <property type="protein sequence ID" value="KAH8084894.1"/>
    <property type="molecule type" value="Genomic_DNA"/>
</dbReference>
<organism evidence="2 3">
    <name type="scientific">Cristinia sonorae</name>
    <dbReference type="NCBI Taxonomy" id="1940300"/>
    <lineage>
        <taxon>Eukaryota</taxon>
        <taxon>Fungi</taxon>
        <taxon>Dikarya</taxon>
        <taxon>Basidiomycota</taxon>
        <taxon>Agaricomycotina</taxon>
        <taxon>Agaricomycetes</taxon>
        <taxon>Agaricomycetidae</taxon>
        <taxon>Agaricales</taxon>
        <taxon>Pleurotineae</taxon>
        <taxon>Stephanosporaceae</taxon>
        <taxon>Cristinia</taxon>
    </lineage>
</organism>
<dbReference type="OrthoDB" id="2793736at2759"/>
<name>A0A8K0UFC1_9AGAR</name>
<feature type="region of interest" description="Disordered" evidence="1">
    <location>
        <begin position="130"/>
        <end position="249"/>
    </location>
</feature>
<reference evidence="2" key="1">
    <citation type="journal article" date="2021" name="New Phytol.">
        <title>Evolutionary innovations through gain and loss of genes in the ectomycorrhizal Boletales.</title>
        <authorList>
            <person name="Wu G."/>
            <person name="Miyauchi S."/>
            <person name="Morin E."/>
            <person name="Kuo A."/>
            <person name="Drula E."/>
            <person name="Varga T."/>
            <person name="Kohler A."/>
            <person name="Feng B."/>
            <person name="Cao Y."/>
            <person name="Lipzen A."/>
            <person name="Daum C."/>
            <person name="Hundley H."/>
            <person name="Pangilinan J."/>
            <person name="Johnson J."/>
            <person name="Barry K."/>
            <person name="LaButti K."/>
            <person name="Ng V."/>
            <person name="Ahrendt S."/>
            <person name="Min B."/>
            <person name="Choi I.G."/>
            <person name="Park H."/>
            <person name="Plett J.M."/>
            <person name="Magnuson J."/>
            <person name="Spatafora J.W."/>
            <person name="Nagy L.G."/>
            <person name="Henrissat B."/>
            <person name="Grigoriev I.V."/>
            <person name="Yang Z.L."/>
            <person name="Xu J."/>
            <person name="Martin F.M."/>
        </authorList>
    </citation>
    <scope>NUCLEOTIDE SEQUENCE</scope>
    <source>
        <strain evidence="2">KKN 215</strain>
    </source>
</reference>
<feature type="compositionally biased region" description="Pro residues" evidence="1">
    <location>
        <begin position="142"/>
        <end position="153"/>
    </location>
</feature>
<keyword evidence="3" id="KW-1185">Reference proteome</keyword>
<proteinExistence type="predicted"/>
<evidence type="ECO:0000313" key="3">
    <source>
        <dbReference type="Proteomes" id="UP000813824"/>
    </source>
</evidence>
<sequence length="274" mass="30734">MMAASSSAAVNLQASAGDLARRLSCLRHFLLAANELLACEKAPSREINRHSRKIITLMEIAQGTLNAAGLKLYKFASCRQDLFPYKLSYFRLLRMLQRIRPCIDDRTLHGRINRLLLPLFTNMRTPASEELAEFSQASLNAPTPPGPSSPPRHTPSTLPPHAEASPIDPNQSAPSVDYRSMPPPDVLLCGRNRYRGRPVTQRPLAATAPPPRTTSPEREDTDEENFGEDTDSDSDEESPPPLYFRPRPKFGIYCTSKLSQFRQRNDHTPHPMDY</sequence>
<protein>
    <submittedName>
        <fullName evidence="2">Uncharacterized protein</fullName>
    </submittedName>
</protein>
<gene>
    <name evidence="2" type="ORF">BXZ70DRAFT_565771</name>
</gene>
<feature type="compositionally biased region" description="Basic and acidic residues" evidence="1">
    <location>
        <begin position="263"/>
        <end position="274"/>
    </location>
</feature>
<accession>A0A8K0UFC1</accession>
<comment type="caution">
    <text evidence="2">The sequence shown here is derived from an EMBL/GenBank/DDBJ whole genome shotgun (WGS) entry which is preliminary data.</text>
</comment>
<evidence type="ECO:0000313" key="2">
    <source>
        <dbReference type="EMBL" id="KAH8084894.1"/>
    </source>
</evidence>
<dbReference type="AlphaFoldDB" id="A0A8K0UFC1"/>
<dbReference type="Proteomes" id="UP000813824">
    <property type="component" value="Unassembled WGS sequence"/>
</dbReference>